<comment type="caution">
    <text evidence="2">The sequence shown here is derived from an EMBL/GenBank/DDBJ whole genome shotgun (WGS) entry which is preliminary data.</text>
</comment>
<evidence type="ECO:0000313" key="3">
    <source>
        <dbReference type="Proteomes" id="UP000315295"/>
    </source>
</evidence>
<feature type="domain" description="DUF4218" evidence="1">
    <location>
        <begin position="26"/>
        <end position="69"/>
    </location>
</feature>
<organism evidence="2 3">
    <name type="scientific">Malus baccata</name>
    <name type="common">Siberian crab apple</name>
    <name type="synonym">Pyrus baccata</name>
    <dbReference type="NCBI Taxonomy" id="106549"/>
    <lineage>
        <taxon>Eukaryota</taxon>
        <taxon>Viridiplantae</taxon>
        <taxon>Streptophyta</taxon>
        <taxon>Embryophyta</taxon>
        <taxon>Tracheophyta</taxon>
        <taxon>Spermatophyta</taxon>
        <taxon>Magnoliopsida</taxon>
        <taxon>eudicotyledons</taxon>
        <taxon>Gunneridae</taxon>
        <taxon>Pentapetalae</taxon>
        <taxon>rosids</taxon>
        <taxon>fabids</taxon>
        <taxon>Rosales</taxon>
        <taxon>Rosaceae</taxon>
        <taxon>Amygdaloideae</taxon>
        <taxon>Maleae</taxon>
        <taxon>Malus</taxon>
    </lineage>
</organism>
<dbReference type="Pfam" id="PF13960">
    <property type="entry name" value="DUF4218"/>
    <property type="match status" value="1"/>
</dbReference>
<dbReference type="InterPro" id="IPR025452">
    <property type="entry name" value="DUF4218"/>
</dbReference>
<reference evidence="2 3" key="1">
    <citation type="journal article" date="2019" name="G3 (Bethesda)">
        <title>Sequencing of a Wild Apple (Malus baccata) Genome Unravels the Differences Between Cultivated and Wild Apple Species Regarding Disease Resistance and Cold Tolerance.</title>
        <authorList>
            <person name="Chen X."/>
        </authorList>
    </citation>
    <scope>NUCLEOTIDE SEQUENCE [LARGE SCALE GENOMIC DNA]</scope>
    <source>
        <strain evidence="3">cv. Shandingzi</strain>
        <tissue evidence="2">Leaves</tissue>
    </source>
</reference>
<evidence type="ECO:0000313" key="2">
    <source>
        <dbReference type="EMBL" id="TQE11403.1"/>
    </source>
</evidence>
<name>A0A540NL82_MALBA</name>
<gene>
    <name evidence="2" type="ORF">C1H46_002966</name>
</gene>
<evidence type="ECO:0000259" key="1">
    <source>
        <dbReference type="Pfam" id="PF13960"/>
    </source>
</evidence>
<dbReference type="Proteomes" id="UP000315295">
    <property type="component" value="Unassembled WGS sequence"/>
</dbReference>
<sequence>MIFPPAFFTSMIHVMVHLPDEVSRDLKTSVRNKAKLEWSIIQAWVAYEALTFCGMYLKDVETTFNHPSLNNDGGMRSEKLSIFA</sequence>
<dbReference type="EMBL" id="VIEB01000030">
    <property type="protein sequence ID" value="TQE11403.1"/>
    <property type="molecule type" value="Genomic_DNA"/>
</dbReference>
<dbReference type="AlphaFoldDB" id="A0A540NL82"/>
<proteinExistence type="predicted"/>
<accession>A0A540NL82</accession>
<protein>
    <recommendedName>
        <fullName evidence="1">DUF4218 domain-containing protein</fullName>
    </recommendedName>
</protein>
<dbReference type="PANTHER" id="PTHR48258">
    <property type="entry name" value="DUF4218 DOMAIN-CONTAINING PROTEIN-RELATED"/>
    <property type="match status" value="1"/>
</dbReference>
<keyword evidence="3" id="KW-1185">Reference proteome</keyword>